<evidence type="ECO:0000256" key="6">
    <source>
        <dbReference type="ARBA" id="ARBA00023002"/>
    </source>
</evidence>
<protein>
    <recommendedName>
        <fullName evidence="2">NADH:ubiquinone reductase (non-electrogenic)</fullName>
        <ecNumber evidence="2">1.6.5.9</ecNumber>
    </recommendedName>
</protein>
<reference evidence="11 12" key="1">
    <citation type="submission" date="2017-04" db="EMBL/GenBank/DDBJ databases">
        <authorList>
            <person name="Afonso C.L."/>
            <person name="Miller P.J."/>
            <person name="Scott M.A."/>
            <person name="Spackman E."/>
            <person name="Goraichik I."/>
            <person name="Dimitrov K.M."/>
            <person name="Suarez D.L."/>
            <person name="Swayne D.E."/>
        </authorList>
    </citation>
    <scope>NUCLEOTIDE SEQUENCE [LARGE SCALE GENOMIC DNA]</scope>
    <source>
        <strain evidence="11 12">DSM 5090</strain>
    </source>
</reference>
<keyword evidence="7" id="KW-0520">NAD</keyword>
<comment type="similarity">
    <text evidence="1">Belongs to the NADH dehydrogenase family.</text>
</comment>
<dbReference type="InterPro" id="IPR023753">
    <property type="entry name" value="FAD/NAD-binding_dom"/>
</dbReference>
<evidence type="ECO:0000259" key="10">
    <source>
        <dbReference type="Pfam" id="PF22366"/>
    </source>
</evidence>
<dbReference type="SUPFAM" id="SSF51905">
    <property type="entry name" value="FAD/NAD(P)-binding domain"/>
    <property type="match status" value="2"/>
</dbReference>
<proteinExistence type="inferred from homology"/>
<keyword evidence="5" id="KW-0809">Transit peptide</keyword>
<dbReference type="Pfam" id="PF07992">
    <property type="entry name" value="Pyr_redox_2"/>
    <property type="match status" value="1"/>
</dbReference>
<name>A0A1W2EHS0_9FIRM</name>
<dbReference type="RefSeq" id="WP_084577882.1">
    <property type="nucleotide sequence ID" value="NZ_CP155572.1"/>
</dbReference>
<dbReference type="InterPro" id="IPR045024">
    <property type="entry name" value="NDH-2"/>
</dbReference>
<evidence type="ECO:0000256" key="1">
    <source>
        <dbReference type="ARBA" id="ARBA00005272"/>
    </source>
</evidence>
<feature type="domain" description="FAD/NAD(P)-binding" evidence="9">
    <location>
        <begin position="9"/>
        <end position="325"/>
    </location>
</feature>
<dbReference type="STRING" id="112901.SAMN04488500_12460"/>
<evidence type="ECO:0000256" key="3">
    <source>
        <dbReference type="ARBA" id="ARBA00022630"/>
    </source>
</evidence>
<accession>A0A1W2EHS0</accession>
<evidence type="ECO:0000256" key="2">
    <source>
        <dbReference type="ARBA" id="ARBA00012637"/>
    </source>
</evidence>
<evidence type="ECO:0000313" key="12">
    <source>
        <dbReference type="Proteomes" id="UP000192738"/>
    </source>
</evidence>
<sequence length="416" mass="47342">MKEQQNSKHIVIVGAGFGGIRVVRALSEADVQITLIDKHNYHLFQPLLYQVSTATLGIDDIAYPVRAMIKGQKNVLFRMGEVTNIDFERKSVMLDTAEIDYDYLVLATGGVTNYFGIETVEKNGFGMKTLDESVTIRNHILHQFELASYETDMDKRRALLTFIVVGGGPTGVESAGALSELIYLVMEEEYHNLNFKEVRIVLVEASDKVLASMPEELREVTVETLISKHVEVRLCVQVTDYDGERLILKGGEIIPTRTVIWAAGIKAAPILDKLNIKQDQARRAIVNEYLQLPDHQDVFVIGDSAHFEYNERPLPMIAPVAIQQADVTAKNIKNLIKEKPLEKFAYKDVGSMATIGRNAAVVHMGRIKLKGFFAWLIWSLVHILRLIDFRNRFVVFMKWVWEYVFYDRLVRIITRQ</sequence>
<dbReference type="PANTHER" id="PTHR43706:SF47">
    <property type="entry name" value="EXTERNAL NADH-UBIQUINONE OXIDOREDUCTASE 1, MITOCHONDRIAL-RELATED"/>
    <property type="match status" value="1"/>
</dbReference>
<dbReference type="Gene3D" id="3.50.50.100">
    <property type="match status" value="1"/>
</dbReference>
<keyword evidence="6" id="KW-0560">Oxidoreductase</keyword>
<keyword evidence="12" id="KW-1185">Reference proteome</keyword>
<dbReference type="AlphaFoldDB" id="A0A1W2EHS0"/>
<gene>
    <name evidence="11" type="ORF">SAMN04488500_12460</name>
</gene>
<dbReference type="Pfam" id="PF22366">
    <property type="entry name" value="NDH2_C"/>
    <property type="match status" value="1"/>
</dbReference>
<dbReference type="EMBL" id="FWXI01000024">
    <property type="protein sequence ID" value="SMD09250.1"/>
    <property type="molecule type" value="Genomic_DNA"/>
</dbReference>
<keyword evidence="4" id="KW-0274">FAD</keyword>
<evidence type="ECO:0000259" key="9">
    <source>
        <dbReference type="Pfam" id="PF07992"/>
    </source>
</evidence>
<comment type="catalytic activity">
    <reaction evidence="8">
        <text>a quinone + NADH + H(+) = a quinol + NAD(+)</text>
        <dbReference type="Rhea" id="RHEA:46160"/>
        <dbReference type="ChEBI" id="CHEBI:15378"/>
        <dbReference type="ChEBI" id="CHEBI:24646"/>
        <dbReference type="ChEBI" id="CHEBI:57540"/>
        <dbReference type="ChEBI" id="CHEBI:57945"/>
        <dbReference type="ChEBI" id="CHEBI:132124"/>
        <dbReference type="EC" id="1.6.5.9"/>
    </reaction>
</comment>
<evidence type="ECO:0000256" key="5">
    <source>
        <dbReference type="ARBA" id="ARBA00022946"/>
    </source>
</evidence>
<feature type="domain" description="External alternative NADH-ubiquinone oxidoreductase-like C-terminal" evidence="10">
    <location>
        <begin position="350"/>
        <end position="405"/>
    </location>
</feature>
<dbReference type="InterPro" id="IPR036188">
    <property type="entry name" value="FAD/NAD-bd_sf"/>
</dbReference>
<dbReference type="PRINTS" id="PR00411">
    <property type="entry name" value="PNDRDTASEI"/>
</dbReference>
<evidence type="ECO:0000313" key="11">
    <source>
        <dbReference type="EMBL" id="SMD09250.1"/>
    </source>
</evidence>
<dbReference type="OrthoDB" id="9784880at2"/>
<keyword evidence="3" id="KW-0285">Flavoprotein</keyword>
<dbReference type="GO" id="GO:0050136">
    <property type="term" value="F:NADH dehydrogenase (quinone) (non-electrogenic) activity"/>
    <property type="evidence" value="ECO:0007669"/>
    <property type="project" value="UniProtKB-EC"/>
</dbReference>
<evidence type="ECO:0000256" key="4">
    <source>
        <dbReference type="ARBA" id="ARBA00022827"/>
    </source>
</evidence>
<evidence type="ECO:0000256" key="7">
    <source>
        <dbReference type="ARBA" id="ARBA00023027"/>
    </source>
</evidence>
<dbReference type="Proteomes" id="UP000192738">
    <property type="component" value="Unassembled WGS sequence"/>
</dbReference>
<dbReference type="PRINTS" id="PR00368">
    <property type="entry name" value="FADPNR"/>
</dbReference>
<dbReference type="InterPro" id="IPR054585">
    <property type="entry name" value="NDH2-like_C"/>
</dbReference>
<dbReference type="PANTHER" id="PTHR43706">
    <property type="entry name" value="NADH DEHYDROGENASE"/>
    <property type="match status" value="1"/>
</dbReference>
<evidence type="ECO:0000256" key="8">
    <source>
        <dbReference type="ARBA" id="ARBA00047599"/>
    </source>
</evidence>
<dbReference type="EC" id="1.6.5.9" evidence="2"/>
<organism evidence="11 12">
    <name type="scientific">Sporomusa malonica</name>
    <dbReference type="NCBI Taxonomy" id="112901"/>
    <lineage>
        <taxon>Bacteria</taxon>
        <taxon>Bacillati</taxon>
        <taxon>Bacillota</taxon>
        <taxon>Negativicutes</taxon>
        <taxon>Selenomonadales</taxon>
        <taxon>Sporomusaceae</taxon>
        <taxon>Sporomusa</taxon>
    </lineage>
</organism>